<name>A0ABR8FDV5_9NOST</name>
<keyword evidence="2" id="KW-1185">Reference proteome</keyword>
<evidence type="ECO:0000313" key="1">
    <source>
        <dbReference type="EMBL" id="MBD2568400.1"/>
    </source>
</evidence>
<dbReference type="EMBL" id="JACJST010000008">
    <property type="protein sequence ID" value="MBD2568400.1"/>
    <property type="molecule type" value="Genomic_DNA"/>
</dbReference>
<protein>
    <submittedName>
        <fullName evidence="1">DUF4926 domain-containing protein</fullName>
    </submittedName>
</protein>
<reference evidence="1 2" key="1">
    <citation type="journal article" date="2020" name="ISME J.">
        <title>Comparative genomics reveals insights into cyanobacterial evolution and habitat adaptation.</title>
        <authorList>
            <person name="Chen M.Y."/>
            <person name="Teng W.K."/>
            <person name="Zhao L."/>
            <person name="Hu C.X."/>
            <person name="Zhou Y.K."/>
            <person name="Han B.P."/>
            <person name="Song L.R."/>
            <person name="Shu W.S."/>
        </authorList>
    </citation>
    <scope>NUCLEOTIDE SEQUENCE [LARGE SCALE GENOMIC DNA]</scope>
    <source>
        <strain evidence="1 2">FACHB-196</strain>
    </source>
</reference>
<accession>A0ABR8FDV5</accession>
<organism evidence="1 2">
    <name type="scientific">Anabaena lutea FACHB-196</name>
    <dbReference type="NCBI Taxonomy" id="2692881"/>
    <lineage>
        <taxon>Bacteria</taxon>
        <taxon>Bacillati</taxon>
        <taxon>Cyanobacteriota</taxon>
        <taxon>Cyanophyceae</taxon>
        <taxon>Nostocales</taxon>
        <taxon>Nostocaceae</taxon>
        <taxon>Anabaena</taxon>
    </lineage>
</organism>
<dbReference type="RefSeq" id="WP_190714304.1">
    <property type="nucleotide sequence ID" value="NZ_JACJST010000008.1"/>
</dbReference>
<gene>
    <name evidence="1" type="ORF">H6G59_10895</name>
</gene>
<proteinExistence type="predicted"/>
<dbReference type="Pfam" id="PF16277">
    <property type="entry name" value="DUF4926"/>
    <property type="match status" value="1"/>
</dbReference>
<evidence type="ECO:0000313" key="2">
    <source>
        <dbReference type="Proteomes" id="UP000640531"/>
    </source>
</evidence>
<dbReference type="Proteomes" id="UP000640531">
    <property type="component" value="Unassembled WGS sequence"/>
</dbReference>
<sequence>MNFSLYSDVILLRDLPEEGLYAGYIGTVVEQHNVQGLETGYSVEFFDMIGNTVAVVTLPMNCFRLPTSGDRPTVRLMANAV</sequence>
<comment type="caution">
    <text evidence="1">The sequence shown here is derived from an EMBL/GenBank/DDBJ whole genome shotgun (WGS) entry which is preliminary data.</text>
</comment>
<dbReference type="InterPro" id="IPR032568">
    <property type="entry name" value="DUF4926"/>
</dbReference>